<keyword evidence="1" id="KW-0472">Membrane</keyword>
<comment type="caution">
    <text evidence="2">The sequence shown here is derived from an EMBL/GenBank/DDBJ whole genome shotgun (WGS) entry which is preliminary data.</text>
</comment>
<keyword evidence="1" id="KW-0812">Transmembrane</keyword>
<proteinExistence type="predicted"/>
<keyword evidence="3" id="KW-1185">Reference proteome</keyword>
<name>A0A6G0TCT9_APHGL</name>
<sequence length="245" mass="29492">MKKKNNDIYDNRRQGSNFKRSNEGIDFTIVFFVFVQVQLIVNKIISIFNFEDGKRKFNYFANSIIDKINFIFWHNSFLKYVKFEFKQNYIPILKVTTLKIKKNDTLDKTEIIVDYMLDLLSNNLQNLCVSLIDQTDYSHVQNLNFTFFLNREKLKIVSLIIFAHVTQTVIYYIIKINVNLTEQMENRLHQLEERIIYTLCRKLLNHFNLIQSSSLVNDQQFSKLRFAKHRYKPWLKNQRQFCASQ</sequence>
<dbReference type="Proteomes" id="UP000475862">
    <property type="component" value="Unassembled WGS sequence"/>
</dbReference>
<evidence type="ECO:0000313" key="2">
    <source>
        <dbReference type="EMBL" id="KAE9530756.1"/>
    </source>
</evidence>
<evidence type="ECO:0000313" key="3">
    <source>
        <dbReference type="Proteomes" id="UP000475862"/>
    </source>
</evidence>
<evidence type="ECO:0008006" key="4">
    <source>
        <dbReference type="Google" id="ProtNLM"/>
    </source>
</evidence>
<accession>A0A6G0TCT9</accession>
<dbReference type="EMBL" id="VYZN01000042">
    <property type="protein sequence ID" value="KAE9530756.1"/>
    <property type="molecule type" value="Genomic_DNA"/>
</dbReference>
<dbReference type="AlphaFoldDB" id="A0A6G0TCT9"/>
<organism evidence="2 3">
    <name type="scientific">Aphis glycines</name>
    <name type="common">Soybean aphid</name>
    <dbReference type="NCBI Taxonomy" id="307491"/>
    <lineage>
        <taxon>Eukaryota</taxon>
        <taxon>Metazoa</taxon>
        <taxon>Ecdysozoa</taxon>
        <taxon>Arthropoda</taxon>
        <taxon>Hexapoda</taxon>
        <taxon>Insecta</taxon>
        <taxon>Pterygota</taxon>
        <taxon>Neoptera</taxon>
        <taxon>Paraneoptera</taxon>
        <taxon>Hemiptera</taxon>
        <taxon>Sternorrhyncha</taxon>
        <taxon>Aphidomorpha</taxon>
        <taxon>Aphidoidea</taxon>
        <taxon>Aphididae</taxon>
        <taxon>Aphidini</taxon>
        <taxon>Aphis</taxon>
        <taxon>Aphis</taxon>
    </lineage>
</organism>
<evidence type="ECO:0000256" key="1">
    <source>
        <dbReference type="SAM" id="Phobius"/>
    </source>
</evidence>
<gene>
    <name evidence="2" type="ORF">AGLY_011218</name>
</gene>
<protein>
    <recommendedName>
        <fullName evidence="4">Transmembrane protein</fullName>
    </recommendedName>
</protein>
<feature type="transmembrane region" description="Helical" evidence="1">
    <location>
        <begin position="27"/>
        <end position="50"/>
    </location>
</feature>
<keyword evidence="1" id="KW-1133">Transmembrane helix</keyword>
<reference evidence="2 3" key="1">
    <citation type="submission" date="2019-08" db="EMBL/GenBank/DDBJ databases">
        <title>The genome of the soybean aphid Biotype 1, its phylome, world population structure and adaptation to the North American continent.</title>
        <authorList>
            <person name="Giordano R."/>
            <person name="Donthu R.K."/>
            <person name="Hernandez A.G."/>
            <person name="Wright C.L."/>
            <person name="Zimin A.V."/>
        </authorList>
    </citation>
    <scope>NUCLEOTIDE SEQUENCE [LARGE SCALE GENOMIC DNA]</scope>
    <source>
        <tissue evidence="2">Whole aphids</tissue>
    </source>
</reference>